<dbReference type="GO" id="GO:0005886">
    <property type="term" value="C:plasma membrane"/>
    <property type="evidence" value="ECO:0007669"/>
    <property type="project" value="UniProtKB-SubCell"/>
</dbReference>
<keyword evidence="5 8" id="KW-1133">Transmembrane helix</keyword>
<accession>A0A031WBH2</accession>
<evidence type="ECO:0000313" key="10">
    <source>
        <dbReference type="EMBL" id="CDS83661.1"/>
    </source>
</evidence>
<reference evidence="13" key="4">
    <citation type="submission" date="2021-06" db="EMBL/GenBank/DDBJ databases">
        <authorList>
            <consortium name="NCBI Pathogen Detection Project"/>
        </authorList>
    </citation>
    <scope>NUCLEOTIDE SEQUENCE</scope>
    <source>
        <strain evidence="14">Clostridioides</strain>
        <strain evidence="13">HN1000</strain>
    </source>
</reference>
<dbReference type="EMBL" id="LK932353">
    <property type="protein sequence ID" value="CDS83742.1"/>
    <property type="molecule type" value="Genomic_DNA"/>
</dbReference>
<keyword evidence="4 8" id="KW-0812">Transmembrane</keyword>
<feature type="transmembrane region" description="Helical" evidence="8">
    <location>
        <begin position="115"/>
        <end position="135"/>
    </location>
</feature>
<dbReference type="EMBL" id="LK932471">
    <property type="protein sequence ID" value="CDS83661.1"/>
    <property type="molecule type" value="Genomic_DNA"/>
</dbReference>
<proteinExistence type="inferred from homology"/>
<evidence type="ECO:0000313" key="18">
    <source>
        <dbReference type="Proteomes" id="UP000189137"/>
    </source>
</evidence>
<dbReference type="EMBL" id="DAEPXK010000040">
    <property type="protein sequence ID" value="HBH1543541.1"/>
    <property type="molecule type" value="Genomic_DNA"/>
</dbReference>
<gene>
    <name evidence="12" type="ORF">BN1095_350032</name>
    <name evidence="10" type="ORF">BN1096_210005</name>
    <name evidence="11" type="ORF">BN1097_190004</name>
    <name evidence="13" type="ORF">KRM00_003070</name>
    <name evidence="14" type="ORF">KRQ00_003336</name>
    <name evidence="17" type="ORF">SAMEA1402366_03209</name>
    <name evidence="16" type="ORF">SAMEA1402399_03217</name>
    <name evidence="15" type="ORF">SAMEA3375112_03044</name>
</gene>
<dbReference type="GO" id="GO:0015744">
    <property type="term" value="P:succinate transport"/>
    <property type="evidence" value="ECO:0007669"/>
    <property type="project" value="TreeGrafter"/>
</dbReference>
<dbReference type="PANTHER" id="PTHR34390">
    <property type="entry name" value="UPF0442 PROTEIN YJJB-RELATED"/>
    <property type="match status" value="1"/>
</dbReference>
<evidence type="ECO:0000256" key="3">
    <source>
        <dbReference type="ARBA" id="ARBA00022519"/>
    </source>
</evidence>
<protein>
    <submittedName>
        <fullName evidence="10 16">Membrane protein</fullName>
    </submittedName>
    <submittedName>
        <fullName evidence="13">Threonine/serine exporter family protein</fullName>
    </submittedName>
    <submittedName>
        <fullName evidence="15">Uncharacterized conserved protein</fullName>
    </submittedName>
</protein>
<dbReference type="AlphaFoldDB" id="A0A031WBH2"/>
<evidence type="ECO:0000256" key="5">
    <source>
        <dbReference type="ARBA" id="ARBA00022989"/>
    </source>
</evidence>
<dbReference type="InterPro" id="IPR050539">
    <property type="entry name" value="ThrE_Dicarb/AminoAcid_Exp"/>
</dbReference>
<evidence type="ECO:0000313" key="20">
    <source>
        <dbReference type="Proteomes" id="UP000411588"/>
    </source>
</evidence>
<evidence type="ECO:0000256" key="1">
    <source>
        <dbReference type="ARBA" id="ARBA00004651"/>
    </source>
</evidence>
<keyword evidence="2" id="KW-1003">Cell membrane</keyword>
<evidence type="ECO:0000256" key="7">
    <source>
        <dbReference type="ARBA" id="ARBA00034125"/>
    </source>
</evidence>
<dbReference type="Proteomes" id="UP000189137">
    <property type="component" value="Unassembled WGS sequence"/>
</dbReference>
<reference evidence="10" key="1">
    <citation type="submission" date="2014-07" db="EMBL/GenBank/DDBJ databases">
        <authorList>
            <person name="Monot Marc"/>
        </authorList>
    </citation>
    <scope>NUCLEOTIDE SEQUENCE</scope>
    <source>
        <strain evidence="12">7032989</strain>
        <strain evidence="11">7032994</strain>
    </source>
</reference>
<evidence type="ECO:0000313" key="13">
    <source>
        <dbReference type="EMBL" id="HBH1543541.1"/>
    </source>
</evidence>
<evidence type="ECO:0000313" key="19">
    <source>
        <dbReference type="Proteomes" id="UP000372533"/>
    </source>
</evidence>
<dbReference type="EMBL" id="LK933016">
    <property type="protein sequence ID" value="CDT25104.1"/>
    <property type="molecule type" value="Genomic_DNA"/>
</dbReference>
<dbReference type="RefSeq" id="WP_003425056.1">
    <property type="nucleotide sequence ID" value="NZ_AP025558.1"/>
</dbReference>
<evidence type="ECO:0000313" key="16">
    <source>
        <dbReference type="EMBL" id="VFD34646.1"/>
    </source>
</evidence>
<keyword evidence="6 8" id="KW-0472">Membrane</keyword>
<evidence type="ECO:0000256" key="4">
    <source>
        <dbReference type="ARBA" id="ARBA00022692"/>
    </source>
</evidence>
<dbReference type="Proteomes" id="UP000879542">
    <property type="component" value="Unassembled WGS sequence"/>
</dbReference>
<keyword evidence="3" id="KW-0997">Cell inner membrane</keyword>
<reference evidence="13" key="2">
    <citation type="journal article" date="2018" name="Genome Biol.">
        <title>SKESA: strategic k-mer extension for scrupulous assemblies.</title>
        <authorList>
            <person name="Souvorov A."/>
            <person name="Agarwala R."/>
            <person name="Lipman D.J."/>
        </authorList>
    </citation>
    <scope>NUCLEOTIDE SEQUENCE</scope>
    <source>
        <strain evidence="14">Clostridioides</strain>
        <strain evidence="13">HN1000</strain>
    </source>
</reference>
<feature type="transmembrane region" description="Helical" evidence="8">
    <location>
        <begin position="80"/>
        <end position="103"/>
    </location>
</feature>
<dbReference type="EMBL" id="DAEQIJ010000021">
    <property type="protein sequence ID" value="HBH2621548.1"/>
    <property type="molecule type" value="Genomic_DNA"/>
</dbReference>
<dbReference type="Pfam" id="PF12821">
    <property type="entry name" value="ThrE_2"/>
    <property type="match status" value="1"/>
</dbReference>
<dbReference type="PATRIC" id="fig|1496.1371.peg.2601"/>
<evidence type="ECO:0000313" key="14">
    <source>
        <dbReference type="EMBL" id="HBH2621548.1"/>
    </source>
</evidence>
<evidence type="ECO:0000313" key="15">
    <source>
        <dbReference type="EMBL" id="SJS87188.1"/>
    </source>
</evidence>
<evidence type="ECO:0000256" key="8">
    <source>
        <dbReference type="SAM" id="Phobius"/>
    </source>
</evidence>
<dbReference type="InterPro" id="IPR024528">
    <property type="entry name" value="ThrE_2"/>
</dbReference>
<feature type="transmembrane region" description="Helical" evidence="8">
    <location>
        <begin position="28"/>
        <end position="46"/>
    </location>
</feature>
<reference evidence="17 19" key="3">
    <citation type="submission" date="2019-04" db="EMBL/GenBank/DDBJ databases">
        <authorList>
            <consortium name="Pathogen Informatics"/>
        </authorList>
    </citation>
    <scope>NUCLEOTIDE SEQUENCE [LARGE SCALE GENOMIC DNA]</scope>
    <source>
        <strain evidence="16">Clo34</strain>
        <strain evidence="20">clo34</strain>
        <strain evidence="19">tl291</strain>
        <strain evidence="17">Tl291</strain>
        <strain evidence="15 18">VRECD0157</strain>
    </source>
</reference>
<dbReference type="PANTHER" id="PTHR34390:SF1">
    <property type="entry name" value="SUCCINATE TRANSPORTER SUBUNIT YJJB-RELATED"/>
    <property type="match status" value="1"/>
</dbReference>
<evidence type="ECO:0000313" key="11">
    <source>
        <dbReference type="EMBL" id="CDS83742.1"/>
    </source>
</evidence>
<evidence type="ECO:0000259" key="9">
    <source>
        <dbReference type="Pfam" id="PF12821"/>
    </source>
</evidence>
<dbReference type="Proteomes" id="UP000372533">
    <property type="component" value="Unassembled WGS sequence"/>
</dbReference>
<dbReference type="EMBL" id="CAAJVP010000019">
    <property type="protein sequence ID" value="VHY17989.1"/>
    <property type="molecule type" value="Genomic_DNA"/>
</dbReference>
<evidence type="ECO:0000256" key="6">
    <source>
        <dbReference type="ARBA" id="ARBA00023136"/>
    </source>
</evidence>
<comment type="subcellular location">
    <subcellularLocation>
        <location evidence="1">Cell membrane</location>
        <topology evidence="1">Multi-pass membrane protein</topology>
    </subcellularLocation>
</comment>
<organism evidence="10">
    <name type="scientific">Clostridioides difficile</name>
    <name type="common">Peptoclostridium difficile</name>
    <dbReference type="NCBI Taxonomy" id="1496"/>
    <lineage>
        <taxon>Bacteria</taxon>
        <taxon>Bacillati</taxon>
        <taxon>Bacillota</taxon>
        <taxon>Clostridia</taxon>
        <taxon>Peptostreptococcales</taxon>
        <taxon>Peptostreptococcaceae</taxon>
        <taxon>Clostridioides</taxon>
    </lineage>
</organism>
<evidence type="ECO:0000256" key="2">
    <source>
        <dbReference type="ARBA" id="ARBA00022475"/>
    </source>
</evidence>
<evidence type="ECO:0000313" key="12">
    <source>
        <dbReference type="EMBL" id="CDT25104.1"/>
    </source>
</evidence>
<feature type="transmembrane region" description="Helical" evidence="8">
    <location>
        <begin position="53"/>
        <end position="74"/>
    </location>
</feature>
<feature type="domain" description="Threonine/Serine exporter ThrE" evidence="9">
    <location>
        <begin position="7"/>
        <end position="134"/>
    </location>
</feature>
<dbReference type="EMBL" id="FUPS01000012">
    <property type="protein sequence ID" value="SJS87188.1"/>
    <property type="molecule type" value="Genomic_DNA"/>
</dbReference>
<dbReference type="Proteomes" id="UP000878956">
    <property type="component" value="Unassembled WGS sequence"/>
</dbReference>
<evidence type="ECO:0000313" key="17">
    <source>
        <dbReference type="EMBL" id="VHY17989.1"/>
    </source>
</evidence>
<sequence length="164" mass="18276">MHLFIEVIAAFFTALSFGVLFNMKGKNLILAGIGGSIAWFSYKFLLNMGVTENLCFFIATVCFAIYCELCARIYMTPATTLSVCCLIILVPGYGIYNTMYSVLTNNYIKAVEYGVSTLSCASSIALGLVFITTVFRKVNLYGVLTKIKENEKYKKSINKIKQQK</sequence>
<dbReference type="Proteomes" id="UP000411588">
    <property type="component" value="Unassembled WGS sequence"/>
</dbReference>
<name>A0A031WBH2_CLODI</name>
<comment type="similarity">
    <text evidence="7">Belongs to the ThrE exporter (TC 2.A.79) family.</text>
</comment>
<dbReference type="EMBL" id="CAADAN010000014">
    <property type="protein sequence ID" value="VFD34646.1"/>
    <property type="molecule type" value="Genomic_DNA"/>
</dbReference>